<dbReference type="InterPro" id="IPR057954">
    <property type="entry name" value="SET_TTL12"/>
</dbReference>
<dbReference type="InterPro" id="IPR004344">
    <property type="entry name" value="TTL/TTLL_fam"/>
</dbReference>
<gene>
    <name evidence="2" type="ORF">R1flu_021950</name>
</gene>
<feature type="domain" description="Tubulin--tyrosine ligase-like protein 12 SET-like" evidence="1">
    <location>
        <begin position="65"/>
        <end position="103"/>
    </location>
</feature>
<proteinExistence type="predicted"/>
<dbReference type="InterPro" id="IPR032675">
    <property type="entry name" value="LRR_dom_sf"/>
</dbReference>
<dbReference type="EMBL" id="JBHFFA010000001">
    <property type="protein sequence ID" value="KAL2653822.1"/>
    <property type="molecule type" value="Genomic_DNA"/>
</dbReference>
<dbReference type="AlphaFoldDB" id="A0ABD1ZQT8"/>
<name>A0ABD1ZQT8_9MARC</name>
<dbReference type="PANTHER" id="PTHR46088">
    <property type="entry name" value="TUBULIN--TYROSINE LIGASE-LIKE PROTEIN 12"/>
    <property type="match status" value="1"/>
</dbReference>
<dbReference type="SUPFAM" id="SSF56059">
    <property type="entry name" value="Glutathione synthetase ATP-binding domain-like"/>
    <property type="match status" value="1"/>
</dbReference>
<dbReference type="Gene3D" id="3.30.470.20">
    <property type="entry name" value="ATP-grasp fold, B domain"/>
    <property type="match status" value="1"/>
</dbReference>
<accession>A0ABD1ZQT8</accession>
<evidence type="ECO:0000259" key="1">
    <source>
        <dbReference type="Pfam" id="PF25556"/>
    </source>
</evidence>
<dbReference type="PROSITE" id="PS51221">
    <property type="entry name" value="TTL"/>
    <property type="match status" value="1"/>
</dbReference>
<organism evidence="2 3">
    <name type="scientific">Riccia fluitans</name>
    <dbReference type="NCBI Taxonomy" id="41844"/>
    <lineage>
        <taxon>Eukaryota</taxon>
        <taxon>Viridiplantae</taxon>
        <taxon>Streptophyta</taxon>
        <taxon>Embryophyta</taxon>
        <taxon>Marchantiophyta</taxon>
        <taxon>Marchantiopsida</taxon>
        <taxon>Marchantiidae</taxon>
        <taxon>Marchantiales</taxon>
        <taxon>Ricciaceae</taxon>
        <taxon>Riccia</taxon>
    </lineage>
</organism>
<dbReference type="Gene3D" id="3.80.10.10">
    <property type="entry name" value="Ribonuclease Inhibitor"/>
    <property type="match status" value="1"/>
</dbReference>
<evidence type="ECO:0000313" key="2">
    <source>
        <dbReference type="EMBL" id="KAL2653822.1"/>
    </source>
</evidence>
<comment type="caution">
    <text evidence="2">The sequence shown here is derived from an EMBL/GenBank/DDBJ whole genome shotgun (WGS) entry which is preliminary data.</text>
</comment>
<evidence type="ECO:0000313" key="3">
    <source>
        <dbReference type="Proteomes" id="UP001605036"/>
    </source>
</evidence>
<sequence length="857" mass="97277">MDLEKFEVVHGVLLASAGLPRSLFRQLHSKLTNEIYDGGNCFEIEPCEDNRQRRLVLTCDRLDRESQVFLVDHAWSFRLTEARKQLETVNGLAERMATLMCVVDQLEEEDGGESEAEGQTDAEAVVESAKRKAQEASTKVKWLEFDSLDVTDDKLLSLSLSTNFPDLVGLSLWGTKVESLDALLEAVRGLPSLRALWINQTPLDDKLGSAAKDSIIKALPKLELYNRHFTRSCSKWGLGFCAGIYGPENPVECSDRSHPLEEVTDLDLSDRALLELDPEVFSPLEIPDLISLNIKGNPLNQSSASLFNSLRAFKSLESLQVDIPGPLGNSAVEIAKAVPNLRSINGVEVNLLLKKGMEILDSDLKPRLPTWSPGEPLVDRVLRAMWNYVMTYRLADEEKLDETPVWYVMDELGSALRHSDVFNFRVAPFMYLPDGTLDSAISYSLLWPVQDVVRGEECTRDYLYGIGEDKQRSARLTAWFHTPTTFFAEAYSNFQKRLASPVSTVKKASTEGTGTTSIVSSDGRPLSVYSDIPFVQDFLRRPEFVLTEKPNEADILWTSVQIDEEFVKAAGIRSDQYVNQFPFESCLVMKHHLAETMQQAYGTPPWLQPTYDMERDLAALIGDYLHRERSKQNNLWIVKPWNMARTIDTTVTSNLTQLIRLVETGPKIGQKYIDPPATFQGRKFDLRYIVLLRSVEPLEVFLCDVFWARFSNNKYTTEESSLSEYETHFTVMNYGRQMNHMNTHDFVPDFEREHNVRWKDIHDRVKFTLRKVFEAPGLVHPEMHSGRARAMYGVDLMLDGNLEPKLLEVTYCPDCARACKYDVKKVVGDGSVMLGKDFVNSVFGCLFLNEETNMQKL</sequence>
<dbReference type="Pfam" id="PF25556">
    <property type="entry name" value="SET_TTL"/>
    <property type="match status" value="2"/>
</dbReference>
<dbReference type="Proteomes" id="UP001605036">
    <property type="component" value="Unassembled WGS sequence"/>
</dbReference>
<dbReference type="PANTHER" id="PTHR46088:SF1">
    <property type="entry name" value="TUBULIN--TYROSINE LIGASE-LIKE PROTEIN 12"/>
    <property type="match status" value="1"/>
</dbReference>
<keyword evidence="3" id="KW-1185">Reference proteome</keyword>
<reference evidence="2 3" key="1">
    <citation type="submission" date="2024-09" db="EMBL/GenBank/DDBJ databases">
        <title>Chromosome-scale assembly of Riccia fluitans.</title>
        <authorList>
            <person name="Paukszto L."/>
            <person name="Sawicki J."/>
            <person name="Karawczyk K."/>
            <person name="Piernik-Szablinska J."/>
            <person name="Szczecinska M."/>
            <person name="Mazdziarz M."/>
        </authorList>
    </citation>
    <scope>NUCLEOTIDE SEQUENCE [LARGE SCALE GENOMIC DNA]</scope>
    <source>
        <strain evidence="2">Rf_01</strain>
        <tissue evidence="2">Aerial parts of the thallus</tissue>
    </source>
</reference>
<dbReference type="Pfam" id="PF03133">
    <property type="entry name" value="TTL"/>
    <property type="match status" value="1"/>
</dbReference>
<dbReference type="SUPFAM" id="SSF52047">
    <property type="entry name" value="RNI-like"/>
    <property type="match status" value="1"/>
</dbReference>
<feature type="domain" description="Tubulin--tyrosine ligase-like protein 12 SET-like" evidence="1">
    <location>
        <begin position="373"/>
        <end position="481"/>
    </location>
</feature>
<dbReference type="InterPro" id="IPR027749">
    <property type="entry name" value="TTLL12"/>
</dbReference>
<protein>
    <recommendedName>
        <fullName evidence="1">Tubulin--tyrosine ligase-like protein 12 SET-like domain-containing protein</fullName>
    </recommendedName>
</protein>